<dbReference type="Pfam" id="PF13665">
    <property type="entry name" value="Tox-PAAR-like"/>
    <property type="match status" value="1"/>
</dbReference>
<comment type="caution">
    <text evidence="1">The sequence shown here is derived from an EMBL/GenBank/DDBJ whole genome shotgun (WGS) entry which is preliminary data.</text>
</comment>
<accession>A0ABD5CRS3</accession>
<dbReference type="CDD" id="cd14740">
    <property type="entry name" value="PAAR_4"/>
    <property type="match status" value="1"/>
</dbReference>
<evidence type="ECO:0000313" key="2">
    <source>
        <dbReference type="Proteomes" id="UP001245184"/>
    </source>
</evidence>
<sequence>MFMLNNAGAMAQAVPDVCITPVPSPAGPVPTPLPYPNLGTTAMADPGGLVTKVLVVGMPALNLGSKVTMTQGDQMGNEGGVVSHKIMGEMTFLMGSTSVMVGGKPAVRLGALTGHNGAPPNAEGAVIAPSQTVVMVMS</sequence>
<proteinExistence type="predicted"/>
<dbReference type="AlphaFoldDB" id="A0ABD5CRS3"/>
<organism evidence="1 2">
    <name type="scientific">Paraburkholderia graminis</name>
    <dbReference type="NCBI Taxonomy" id="60548"/>
    <lineage>
        <taxon>Bacteria</taxon>
        <taxon>Pseudomonadati</taxon>
        <taxon>Pseudomonadota</taxon>
        <taxon>Betaproteobacteria</taxon>
        <taxon>Burkholderiales</taxon>
        <taxon>Burkholderiaceae</taxon>
        <taxon>Paraburkholderia</taxon>
    </lineage>
</organism>
<dbReference type="RefSeq" id="WP_310035492.1">
    <property type="nucleotide sequence ID" value="NZ_JAVIZN010000003.1"/>
</dbReference>
<dbReference type="Proteomes" id="UP001245184">
    <property type="component" value="Unassembled WGS sequence"/>
</dbReference>
<dbReference type="EMBL" id="JAVIZN010000003">
    <property type="protein sequence ID" value="MDR6208046.1"/>
    <property type="molecule type" value="Genomic_DNA"/>
</dbReference>
<gene>
    <name evidence="1" type="ORF">QF025_006847</name>
</gene>
<protein>
    <submittedName>
        <fullName evidence="1">Zn-binding protein involved in type VI secretion</fullName>
    </submittedName>
</protein>
<evidence type="ECO:0000313" key="1">
    <source>
        <dbReference type="EMBL" id="MDR6208046.1"/>
    </source>
</evidence>
<name>A0ABD5CRS3_9BURK</name>
<reference evidence="1 2" key="1">
    <citation type="submission" date="2023-08" db="EMBL/GenBank/DDBJ databases">
        <title>Genome sequencing of plant associated microbes to promote plant fitness in Sorghum bicolor and Oryza sativa.</title>
        <authorList>
            <person name="Coleman-Derr D."/>
        </authorList>
    </citation>
    <scope>NUCLEOTIDE SEQUENCE [LARGE SCALE GENOMIC DNA]</scope>
    <source>
        <strain evidence="1 2">SLBN-33</strain>
    </source>
</reference>